<sequence length="475" mass="54774">MDNMHFRQHSGLNDPEGLINVKVNVNPAMNVFVKTNIVGNQTTKILKNNKRNSFGKIKKGKKMPTNARNFQQKNWFNSIRKQEGEKASTLIEKKQKLENNFISLLNSNINKGRSRKIKDGRHVHTAKAGKRTHFFANPLSPSPTRGAPTIFASNNGLTVARPKSTRVNKIRGKNAFRKFGINSKRMQTAKRMDKFYMRTFSKQQNDMMSTQQSKIMSDLNVSNRVYRNCVAKPNYLKYKLMREILSKRSLQEIKYLEKKVLGEDEDIEVRSFEENLRQNYEDPDEQLLSVLSSDNRPEMKVEDYQEDDYAKYYTTPSNSDTKMLSQVVKPIASKLIHKDENLKTVKSKKSRVLSKRKGPKSTEATKVFKNKRISKGSAQDSSKFLNKDQEYDQKSTIFQDSTINQKSLQRTNSNKKTIAIICDGSSMSYQPKVSCITTKAPKSKYGIEDYLQRRHLDSCMKVDKADRIIRFEGIQ</sequence>
<proteinExistence type="predicted"/>
<dbReference type="Proteomes" id="UP001295684">
    <property type="component" value="Unassembled WGS sequence"/>
</dbReference>
<comment type="caution">
    <text evidence="1">The sequence shown here is derived from an EMBL/GenBank/DDBJ whole genome shotgun (WGS) entry which is preliminary data.</text>
</comment>
<keyword evidence="2" id="KW-1185">Reference proteome</keyword>
<reference evidence="1" key="1">
    <citation type="submission" date="2023-07" db="EMBL/GenBank/DDBJ databases">
        <authorList>
            <consortium name="AG Swart"/>
            <person name="Singh M."/>
            <person name="Singh A."/>
            <person name="Seah K."/>
            <person name="Emmerich C."/>
        </authorList>
    </citation>
    <scope>NUCLEOTIDE SEQUENCE</scope>
    <source>
        <strain evidence="1">DP1</strain>
    </source>
</reference>
<name>A0AAD1UEL5_EUPCR</name>
<gene>
    <name evidence="1" type="ORF">ECRASSUSDP1_LOCUS6506</name>
</gene>
<accession>A0AAD1UEL5</accession>
<evidence type="ECO:0000313" key="1">
    <source>
        <dbReference type="EMBL" id="CAI2365156.1"/>
    </source>
</evidence>
<organism evidence="1 2">
    <name type="scientific">Euplotes crassus</name>
    <dbReference type="NCBI Taxonomy" id="5936"/>
    <lineage>
        <taxon>Eukaryota</taxon>
        <taxon>Sar</taxon>
        <taxon>Alveolata</taxon>
        <taxon>Ciliophora</taxon>
        <taxon>Intramacronucleata</taxon>
        <taxon>Spirotrichea</taxon>
        <taxon>Hypotrichia</taxon>
        <taxon>Euplotida</taxon>
        <taxon>Euplotidae</taxon>
        <taxon>Moneuplotes</taxon>
    </lineage>
</organism>
<protein>
    <submittedName>
        <fullName evidence="1">Uncharacterized protein</fullName>
    </submittedName>
</protein>
<dbReference type="EMBL" id="CAMPGE010006309">
    <property type="protein sequence ID" value="CAI2365156.1"/>
    <property type="molecule type" value="Genomic_DNA"/>
</dbReference>
<evidence type="ECO:0000313" key="2">
    <source>
        <dbReference type="Proteomes" id="UP001295684"/>
    </source>
</evidence>
<dbReference type="AlphaFoldDB" id="A0AAD1UEL5"/>